<dbReference type="KEGG" id="aup:AsAng_0030060"/>
<dbReference type="Proteomes" id="UP001060919">
    <property type="component" value="Chromosome"/>
</dbReference>
<sequence length="290" mass="34677">MRPIHYILFFISLGIQPLVFGQNKTDIPSTFSEICFFTIEKATFGDFLKLKSAIGREEYGAVYTAIRKMRSSLKGFSPKAQNRAFELWYAGNYTNFDEQAIVAKEATLAALKNYEDRLRTREALYYDHRLFLEQYLAFTTEAFYPEYWFMSQERYFSRRVVTLIRKLNREEGYKLFTNSEFYYPFEIFNEMAETEEEEVRDYLDTDVPISDTTRFVRYSYMVLNKSTASYILQAFNLDDATQDIDLNREIRALRRFLSNVRSDKIYFVARFNHLEIQRMKEIEALKKREK</sequence>
<proteinExistence type="predicted"/>
<name>A0A915YFP2_9BACT</name>
<dbReference type="RefSeq" id="WP_264793382.1">
    <property type="nucleotide sequence ID" value="NZ_AP026867.1"/>
</dbReference>
<dbReference type="AlphaFoldDB" id="A0A915YFP2"/>
<reference evidence="1" key="1">
    <citation type="submission" date="2022-09" db="EMBL/GenBank/DDBJ databases">
        <title>Aureispira anguillicida sp. nov., isolated from Leptocephalus of Japanese eel Anguilla japonica.</title>
        <authorList>
            <person name="Yuasa K."/>
            <person name="Mekata T."/>
            <person name="Ikunari K."/>
        </authorList>
    </citation>
    <scope>NUCLEOTIDE SEQUENCE</scope>
    <source>
        <strain evidence="1">EL160426</strain>
    </source>
</reference>
<evidence type="ECO:0000313" key="1">
    <source>
        <dbReference type="EMBL" id="BDS12287.1"/>
    </source>
</evidence>
<protein>
    <submittedName>
        <fullName evidence="1">Uncharacterized protein</fullName>
    </submittedName>
</protein>
<keyword evidence="2" id="KW-1185">Reference proteome</keyword>
<organism evidence="1 2">
    <name type="scientific">Aureispira anguillae</name>
    <dbReference type="NCBI Taxonomy" id="2864201"/>
    <lineage>
        <taxon>Bacteria</taxon>
        <taxon>Pseudomonadati</taxon>
        <taxon>Bacteroidota</taxon>
        <taxon>Saprospiria</taxon>
        <taxon>Saprospirales</taxon>
        <taxon>Saprospiraceae</taxon>
        <taxon>Aureispira</taxon>
    </lineage>
</organism>
<evidence type="ECO:0000313" key="2">
    <source>
        <dbReference type="Proteomes" id="UP001060919"/>
    </source>
</evidence>
<gene>
    <name evidence="1" type="ORF">AsAng_0030060</name>
</gene>
<dbReference type="EMBL" id="AP026867">
    <property type="protein sequence ID" value="BDS12287.1"/>
    <property type="molecule type" value="Genomic_DNA"/>
</dbReference>
<accession>A0A915YFP2</accession>